<evidence type="ECO:0000256" key="1">
    <source>
        <dbReference type="SAM" id="SignalP"/>
    </source>
</evidence>
<accession>A0A383U2I3</accession>
<gene>
    <name evidence="3" type="ORF">SAMEA104719789_01552</name>
</gene>
<sequence>MKKLLLSLAVLSAVAVTAQVGINTDTPEATLDIRAKEDQKGDLRIEGVEEGKSTQWLLIWDEKDQKVKRRSLLEIKRKTLNEIRIDYIREKQPAGADEIIKKIKQCAPENIAFDKHFGDGKHDFVYCAITVSEGSYNRTWLNLNLGAEYANINSPHFNPTVSKTGEKAHGDKNLYASLYQWQRASDGHEFRDSETTPELADTWTNTGDSAGKLITGAYNWIKNGRGASGAELQLWQARGVNNPCPSGYHVPTQQEWQDFHQAVTGSRSPVSTNQMLTQKKLPNLSATGHRSYHEGLLFTEDSEGRYWSSYTDNSNSASYMYFGLGYSDANASIHRVSGYSVRCIKDDN</sequence>
<dbReference type="OrthoDB" id="9805760at2"/>
<protein>
    <submittedName>
        <fullName evidence="3">Fibrobacter succinogenes major paralogous domain</fullName>
    </submittedName>
</protein>
<evidence type="ECO:0000259" key="2">
    <source>
        <dbReference type="Pfam" id="PF09603"/>
    </source>
</evidence>
<dbReference type="Pfam" id="PF09603">
    <property type="entry name" value="Fib_succ_major"/>
    <property type="match status" value="1"/>
</dbReference>
<dbReference type="InterPro" id="IPR011871">
    <property type="entry name" value="Fib_succ_major"/>
</dbReference>
<feature type="signal peptide" evidence="1">
    <location>
        <begin position="1"/>
        <end position="18"/>
    </location>
</feature>
<dbReference type="Proteomes" id="UP000262142">
    <property type="component" value="Unassembled WGS sequence"/>
</dbReference>
<dbReference type="RefSeq" id="WP_119059727.1">
    <property type="nucleotide sequence ID" value="NZ_UNSC01000007.1"/>
</dbReference>
<evidence type="ECO:0000313" key="4">
    <source>
        <dbReference type="Proteomes" id="UP000262142"/>
    </source>
</evidence>
<dbReference type="AlphaFoldDB" id="A0A383U2I3"/>
<dbReference type="EMBL" id="UNSC01000007">
    <property type="protein sequence ID" value="SZD74094.1"/>
    <property type="molecule type" value="Genomic_DNA"/>
</dbReference>
<proteinExistence type="predicted"/>
<evidence type="ECO:0000313" key="3">
    <source>
        <dbReference type="EMBL" id="SZD74094.1"/>
    </source>
</evidence>
<keyword evidence="1" id="KW-0732">Signal</keyword>
<name>A0A383U2I3_9FLAO</name>
<feature type="chain" id="PRO_5016879888" evidence="1">
    <location>
        <begin position="19"/>
        <end position="348"/>
    </location>
</feature>
<dbReference type="NCBIfam" id="TIGR02145">
    <property type="entry name" value="Fib_succ_major"/>
    <property type="match status" value="1"/>
</dbReference>
<keyword evidence="4" id="KW-1185">Reference proteome</keyword>
<reference evidence="3 4" key="1">
    <citation type="submission" date="2018-09" db="EMBL/GenBank/DDBJ databases">
        <authorList>
            <consortium name="Pathogen Informatics"/>
        </authorList>
    </citation>
    <scope>NUCLEOTIDE SEQUENCE [LARGE SCALE GENOMIC DNA]</scope>
    <source>
        <strain evidence="3 4">OH-22767</strain>
    </source>
</reference>
<feature type="domain" description="Fibrobacter succinogenes major paralogous" evidence="2">
    <location>
        <begin position="164"/>
        <end position="345"/>
    </location>
</feature>
<organism evidence="3 4">
    <name type="scientific">Candidatus Ornithobacterium hominis</name>
    <dbReference type="NCBI Taxonomy" id="2497989"/>
    <lineage>
        <taxon>Bacteria</taxon>
        <taxon>Pseudomonadati</taxon>
        <taxon>Bacteroidota</taxon>
        <taxon>Flavobacteriia</taxon>
        <taxon>Flavobacteriales</taxon>
        <taxon>Weeksellaceae</taxon>
        <taxon>Ornithobacterium</taxon>
    </lineage>
</organism>